<dbReference type="InterPro" id="IPR012337">
    <property type="entry name" value="RNaseH-like_sf"/>
</dbReference>
<feature type="domain" description="Integrase catalytic" evidence="1">
    <location>
        <begin position="5"/>
        <end position="164"/>
    </location>
</feature>
<name>A0AAW1TM90_9CUCU</name>
<dbReference type="PANTHER" id="PTHR37984">
    <property type="entry name" value="PROTEIN CBG26694"/>
    <property type="match status" value="1"/>
</dbReference>
<dbReference type="Pfam" id="PF00665">
    <property type="entry name" value="rve"/>
    <property type="match status" value="1"/>
</dbReference>
<dbReference type="SUPFAM" id="SSF53098">
    <property type="entry name" value="Ribonuclease H-like"/>
    <property type="match status" value="1"/>
</dbReference>
<protein>
    <recommendedName>
        <fullName evidence="1">Integrase catalytic domain-containing protein</fullName>
    </recommendedName>
</protein>
<evidence type="ECO:0000259" key="1">
    <source>
        <dbReference type="PROSITE" id="PS50994"/>
    </source>
</evidence>
<dbReference type="GO" id="GO:0003676">
    <property type="term" value="F:nucleic acid binding"/>
    <property type="evidence" value="ECO:0007669"/>
    <property type="project" value="InterPro"/>
</dbReference>
<dbReference type="AlphaFoldDB" id="A0AAW1TM90"/>
<reference evidence="2 3" key="1">
    <citation type="submission" date="2023-03" db="EMBL/GenBank/DDBJ databases">
        <title>Genome insight into feeding habits of ladybird beetles.</title>
        <authorList>
            <person name="Li H.-S."/>
            <person name="Huang Y.-H."/>
            <person name="Pang H."/>
        </authorList>
    </citation>
    <scope>NUCLEOTIDE SEQUENCE [LARGE SCALE GENOMIC DNA]</scope>
    <source>
        <strain evidence="2">SYSU_2023b</strain>
        <tissue evidence="2">Whole body</tissue>
    </source>
</reference>
<accession>A0AAW1TM90</accession>
<dbReference type="Proteomes" id="UP001431783">
    <property type="component" value="Unassembled WGS sequence"/>
</dbReference>
<evidence type="ECO:0000313" key="2">
    <source>
        <dbReference type="EMBL" id="KAK9872576.1"/>
    </source>
</evidence>
<dbReference type="InterPro" id="IPR036397">
    <property type="entry name" value="RNaseH_sf"/>
</dbReference>
<organism evidence="2 3">
    <name type="scientific">Henosepilachna vigintioctopunctata</name>
    <dbReference type="NCBI Taxonomy" id="420089"/>
    <lineage>
        <taxon>Eukaryota</taxon>
        <taxon>Metazoa</taxon>
        <taxon>Ecdysozoa</taxon>
        <taxon>Arthropoda</taxon>
        <taxon>Hexapoda</taxon>
        <taxon>Insecta</taxon>
        <taxon>Pterygota</taxon>
        <taxon>Neoptera</taxon>
        <taxon>Endopterygota</taxon>
        <taxon>Coleoptera</taxon>
        <taxon>Polyphaga</taxon>
        <taxon>Cucujiformia</taxon>
        <taxon>Coccinelloidea</taxon>
        <taxon>Coccinellidae</taxon>
        <taxon>Epilachninae</taxon>
        <taxon>Epilachnini</taxon>
        <taxon>Henosepilachna</taxon>
    </lineage>
</organism>
<dbReference type="PANTHER" id="PTHR37984:SF15">
    <property type="entry name" value="INTEGRASE CATALYTIC DOMAIN-CONTAINING PROTEIN"/>
    <property type="match status" value="1"/>
</dbReference>
<evidence type="ECO:0000313" key="3">
    <source>
        <dbReference type="Proteomes" id="UP001431783"/>
    </source>
</evidence>
<gene>
    <name evidence="2" type="ORF">WA026_018708</name>
</gene>
<proteinExistence type="predicted"/>
<dbReference type="InterPro" id="IPR050951">
    <property type="entry name" value="Retrovirus_Pol_polyprotein"/>
</dbReference>
<dbReference type="PROSITE" id="PS50994">
    <property type="entry name" value="INTEGRASE"/>
    <property type="match status" value="1"/>
</dbReference>
<dbReference type="Gene3D" id="3.30.420.10">
    <property type="entry name" value="Ribonuclease H-like superfamily/Ribonuclease H"/>
    <property type="match status" value="1"/>
</dbReference>
<dbReference type="EMBL" id="JARQZJ010000012">
    <property type="protein sequence ID" value="KAK9872576.1"/>
    <property type="molecule type" value="Genomic_DNA"/>
</dbReference>
<dbReference type="GO" id="GO:0015074">
    <property type="term" value="P:DNA integration"/>
    <property type="evidence" value="ECO:0007669"/>
    <property type="project" value="InterPro"/>
</dbReference>
<dbReference type="FunFam" id="3.30.420.10:FF:000032">
    <property type="entry name" value="Retrovirus-related Pol polyprotein from transposon 297-like Protein"/>
    <property type="match status" value="1"/>
</dbReference>
<keyword evidence="3" id="KW-1185">Reference proteome</keyword>
<dbReference type="InterPro" id="IPR001584">
    <property type="entry name" value="Integrase_cat-core"/>
</dbReference>
<comment type="caution">
    <text evidence="2">The sequence shown here is derived from an EMBL/GenBank/DDBJ whole genome shotgun (WGS) entry which is preliminary data.</text>
</comment>
<sequence length="223" mass="26022">MEKYNVGLPFERITVDFAGPFPTTNDGNKYILVAMDYFSKWPEDYALSNQETQTIARTLVDQFISRYGVPLELHSDQGRNFESYVFKKVMEILNIRKTRTTPLHPQSDGMVERFNRTMEQYLSKVVADHQKDWDKHLPVLLMAYRESVHDTIGHTPAKVLFGRELRLPCDLLVGSPEEVRLEVGTYADERRLHLNQIHELVRDKIEASTDRMKTRYDLKTNSV</sequence>